<protein>
    <recommendedName>
        <fullName evidence="9">J domain-containing protein</fullName>
    </recommendedName>
</protein>
<keyword evidence="3" id="KW-0256">Endoplasmic reticulum</keyword>
<dbReference type="InterPro" id="IPR015399">
    <property type="entry name" value="DUF1977_DnaJ-like"/>
</dbReference>
<feature type="region of interest" description="Disordered" evidence="8">
    <location>
        <begin position="166"/>
        <end position="190"/>
    </location>
</feature>
<feature type="coiled-coil region" evidence="7">
    <location>
        <begin position="336"/>
        <end position="368"/>
    </location>
</feature>
<dbReference type="PROSITE" id="PS00636">
    <property type="entry name" value="DNAJ_1"/>
    <property type="match status" value="1"/>
</dbReference>
<dbReference type="PROSITE" id="PS50076">
    <property type="entry name" value="DNAJ_2"/>
    <property type="match status" value="1"/>
</dbReference>
<keyword evidence="6" id="KW-0802">TPR repeat</keyword>
<dbReference type="SUPFAM" id="SSF46565">
    <property type="entry name" value="Chaperone J-domain"/>
    <property type="match status" value="1"/>
</dbReference>
<evidence type="ECO:0000256" key="4">
    <source>
        <dbReference type="ARBA" id="ARBA00022989"/>
    </source>
</evidence>
<dbReference type="GO" id="GO:0071218">
    <property type="term" value="P:cellular response to misfolded protein"/>
    <property type="evidence" value="ECO:0007669"/>
    <property type="project" value="TreeGrafter"/>
</dbReference>
<dbReference type="InterPro" id="IPR051100">
    <property type="entry name" value="DnaJ_subfamily_B/C"/>
</dbReference>
<sequence>MSLANKDASMAAKDAGKTALLKGDYAKAIRMFDKSMRLYPVAGVPEMKKRAETELAAKTHKATAPAPRRESAAAGGGDAAKKRGSTKGYTPEQERMAKQIIAAGKKGHYEVLGVGKDATEDAVKKAYKKLALKLHPDKNSAPEAESAFKAVSMAYSVLSDSEKKRHYDLYGSDDPSSGGGGGMRRQYSDPSDINPEDIFNMFFGGGAAFGNHGQFRAYRQHPMQRRQEGQRQGEAPQNGAFQLLQMAPLILLLLMSFFSYPSVSQDPPFSLNRAGSYTHKRSTSQSRYGARQGIEYWVKENFSRTYGRDRYQLSSVEQAVTQQFHDELKYQCQVQKQQQKRREQRARQMRTRAEREEALQDARDLELESCDEYRNWFGH</sequence>
<dbReference type="GO" id="GO:0005789">
    <property type="term" value="C:endoplasmic reticulum membrane"/>
    <property type="evidence" value="ECO:0007669"/>
    <property type="project" value="UniProtKB-SubCell"/>
</dbReference>
<dbReference type="PRINTS" id="PR00625">
    <property type="entry name" value="JDOMAIN"/>
</dbReference>
<name>A0A7S2DVK4_9STRA</name>
<dbReference type="CDD" id="cd06257">
    <property type="entry name" value="DnaJ"/>
    <property type="match status" value="1"/>
</dbReference>
<accession>A0A7S2DVK4</accession>
<dbReference type="PANTHER" id="PTHR43908">
    <property type="entry name" value="AT29763P-RELATED"/>
    <property type="match status" value="1"/>
</dbReference>
<feature type="region of interest" description="Disordered" evidence="8">
    <location>
        <begin position="55"/>
        <end position="92"/>
    </location>
</feature>
<dbReference type="InterPro" id="IPR018253">
    <property type="entry name" value="DnaJ_domain_CS"/>
</dbReference>
<keyword evidence="5" id="KW-0472">Membrane</keyword>
<evidence type="ECO:0000256" key="8">
    <source>
        <dbReference type="SAM" id="MobiDB-lite"/>
    </source>
</evidence>
<dbReference type="PROSITE" id="PS50005">
    <property type="entry name" value="TPR"/>
    <property type="match status" value="1"/>
</dbReference>
<dbReference type="InterPro" id="IPR001623">
    <property type="entry name" value="DnaJ_domain"/>
</dbReference>
<evidence type="ECO:0000259" key="9">
    <source>
        <dbReference type="PROSITE" id="PS50076"/>
    </source>
</evidence>
<keyword evidence="7" id="KW-0175">Coiled coil</keyword>
<dbReference type="Pfam" id="PF00226">
    <property type="entry name" value="DnaJ"/>
    <property type="match status" value="1"/>
</dbReference>
<evidence type="ECO:0000256" key="2">
    <source>
        <dbReference type="ARBA" id="ARBA00022692"/>
    </source>
</evidence>
<dbReference type="InterPro" id="IPR019734">
    <property type="entry name" value="TPR_rpt"/>
</dbReference>
<reference evidence="10" key="1">
    <citation type="submission" date="2021-01" db="EMBL/GenBank/DDBJ databases">
        <authorList>
            <person name="Corre E."/>
            <person name="Pelletier E."/>
            <person name="Niang G."/>
            <person name="Scheremetjew M."/>
            <person name="Finn R."/>
            <person name="Kale V."/>
            <person name="Holt S."/>
            <person name="Cochrane G."/>
            <person name="Meng A."/>
            <person name="Brown T."/>
            <person name="Cohen L."/>
        </authorList>
    </citation>
    <scope>NUCLEOTIDE SEQUENCE</scope>
    <source>
        <strain evidence="10">CCMP1381</strain>
    </source>
</reference>
<dbReference type="SMART" id="SM00271">
    <property type="entry name" value="DnaJ"/>
    <property type="match status" value="1"/>
</dbReference>
<comment type="subcellular location">
    <subcellularLocation>
        <location evidence="1">Endoplasmic reticulum membrane</location>
        <topology evidence="1">Single-pass membrane protein</topology>
    </subcellularLocation>
</comment>
<evidence type="ECO:0000256" key="6">
    <source>
        <dbReference type="PROSITE-ProRule" id="PRU00339"/>
    </source>
</evidence>
<evidence type="ECO:0000256" key="7">
    <source>
        <dbReference type="SAM" id="Coils"/>
    </source>
</evidence>
<dbReference type="Pfam" id="PF09320">
    <property type="entry name" value="DUF1977"/>
    <property type="match status" value="1"/>
</dbReference>
<gene>
    <name evidence="10" type="ORF">DSPE1174_LOCUS25602</name>
</gene>
<feature type="repeat" description="TPR" evidence="6">
    <location>
        <begin position="9"/>
        <end position="42"/>
    </location>
</feature>
<dbReference type="PANTHER" id="PTHR43908:SF3">
    <property type="entry name" value="AT29763P-RELATED"/>
    <property type="match status" value="1"/>
</dbReference>
<dbReference type="Gene3D" id="1.10.287.110">
    <property type="entry name" value="DnaJ domain"/>
    <property type="match status" value="1"/>
</dbReference>
<dbReference type="AlphaFoldDB" id="A0A7S2DVK4"/>
<organism evidence="10">
    <name type="scientific">Octactis speculum</name>
    <dbReference type="NCBI Taxonomy" id="3111310"/>
    <lineage>
        <taxon>Eukaryota</taxon>
        <taxon>Sar</taxon>
        <taxon>Stramenopiles</taxon>
        <taxon>Ochrophyta</taxon>
        <taxon>Dictyochophyceae</taxon>
        <taxon>Dictyochales</taxon>
        <taxon>Dictyochaceae</taxon>
        <taxon>Octactis</taxon>
    </lineage>
</organism>
<evidence type="ECO:0000256" key="1">
    <source>
        <dbReference type="ARBA" id="ARBA00004389"/>
    </source>
</evidence>
<dbReference type="GO" id="GO:0030544">
    <property type="term" value="F:Hsp70 protein binding"/>
    <property type="evidence" value="ECO:0007669"/>
    <property type="project" value="TreeGrafter"/>
</dbReference>
<keyword evidence="4" id="KW-1133">Transmembrane helix</keyword>
<proteinExistence type="predicted"/>
<dbReference type="InterPro" id="IPR036869">
    <property type="entry name" value="J_dom_sf"/>
</dbReference>
<feature type="domain" description="J" evidence="9">
    <location>
        <begin position="107"/>
        <end position="171"/>
    </location>
</feature>
<evidence type="ECO:0000256" key="5">
    <source>
        <dbReference type="ARBA" id="ARBA00023136"/>
    </source>
</evidence>
<evidence type="ECO:0000256" key="3">
    <source>
        <dbReference type="ARBA" id="ARBA00022824"/>
    </source>
</evidence>
<dbReference type="EMBL" id="HBGS01049195">
    <property type="protein sequence ID" value="CAD9464188.1"/>
    <property type="molecule type" value="Transcribed_RNA"/>
</dbReference>
<keyword evidence="2" id="KW-0812">Transmembrane</keyword>
<evidence type="ECO:0000313" key="10">
    <source>
        <dbReference type="EMBL" id="CAD9464188.1"/>
    </source>
</evidence>